<evidence type="ECO:0000256" key="1">
    <source>
        <dbReference type="SAM" id="Phobius"/>
    </source>
</evidence>
<dbReference type="Proteomes" id="UP001327957">
    <property type="component" value="Unassembled WGS sequence"/>
</dbReference>
<accession>A0AAV9T0M5</accession>
<proteinExistence type="predicted"/>
<keyword evidence="1" id="KW-0812">Transmembrane</keyword>
<organism evidence="2 3">
    <name type="scientific">Colletotrichum tabaci</name>
    <dbReference type="NCBI Taxonomy" id="1209068"/>
    <lineage>
        <taxon>Eukaryota</taxon>
        <taxon>Fungi</taxon>
        <taxon>Dikarya</taxon>
        <taxon>Ascomycota</taxon>
        <taxon>Pezizomycotina</taxon>
        <taxon>Sordariomycetes</taxon>
        <taxon>Hypocreomycetidae</taxon>
        <taxon>Glomerellales</taxon>
        <taxon>Glomerellaceae</taxon>
        <taxon>Colletotrichum</taxon>
        <taxon>Colletotrichum destructivum species complex</taxon>
    </lineage>
</organism>
<dbReference type="EMBL" id="JASAOK010000046">
    <property type="protein sequence ID" value="KAK6211150.1"/>
    <property type="molecule type" value="Genomic_DNA"/>
</dbReference>
<feature type="transmembrane region" description="Helical" evidence="1">
    <location>
        <begin position="122"/>
        <end position="140"/>
    </location>
</feature>
<sequence length="274" mass="30318">MVPNVLPNWARVVLSMLTAASYLPQHHRIREQGHCDGLSLYYLLFHLVSATEQFAIGLFLHVNDNGFPRPDVFVHDPATAGDWFNFAQLAVVWICSLSLFLNSLRHTAGRDHRQGHRRAVSAIYLVFLLISLVPVALDVLQPPTRSESRRWAEEILLLAHHLLILPLSTILTIAAAVPQARAMLCTRPETSALSLPCLAAQAVVFALVAISWMVRVEYPPYLPSWGEWYRLIGWPVVNNGLFASVQGLLLLVALRSGAGDGVGSVRGERRALLG</sequence>
<name>A0AAV9T0M5_9PEZI</name>
<keyword evidence="1" id="KW-1133">Transmembrane helix</keyword>
<gene>
    <name evidence="2" type="ORF">QIS74_10414</name>
</gene>
<dbReference type="AlphaFoldDB" id="A0AAV9T0M5"/>
<keyword evidence="3" id="KW-1185">Reference proteome</keyword>
<feature type="transmembrane region" description="Helical" evidence="1">
    <location>
        <begin position="192"/>
        <end position="212"/>
    </location>
</feature>
<keyword evidence="1" id="KW-0472">Membrane</keyword>
<feature type="transmembrane region" description="Helical" evidence="1">
    <location>
        <begin position="160"/>
        <end position="180"/>
    </location>
</feature>
<feature type="transmembrane region" description="Helical" evidence="1">
    <location>
        <begin position="43"/>
        <end position="63"/>
    </location>
</feature>
<evidence type="ECO:0000313" key="2">
    <source>
        <dbReference type="EMBL" id="KAK6211150.1"/>
    </source>
</evidence>
<comment type="caution">
    <text evidence="2">The sequence shown here is derived from an EMBL/GenBank/DDBJ whole genome shotgun (WGS) entry which is preliminary data.</text>
</comment>
<reference evidence="2 3" key="1">
    <citation type="submission" date="2023-04" db="EMBL/GenBank/DDBJ databases">
        <title>Colletotrichum tabacum stain YC1 causing leaf anthracnose on Nicotiana tabacum(L.) cv.</title>
        <authorList>
            <person name="Ji Z."/>
            <person name="Wang M."/>
            <person name="Zhang J."/>
            <person name="Wang N."/>
            <person name="Zhou Z."/>
        </authorList>
    </citation>
    <scope>NUCLEOTIDE SEQUENCE [LARGE SCALE GENOMIC DNA]</scope>
    <source>
        <strain evidence="2 3">YC1</strain>
    </source>
</reference>
<protein>
    <submittedName>
        <fullName evidence="2">Uncharacterized protein</fullName>
    </submittedName>
</protein>
<feature type="transmembrane region" description="Helical" evidence="1">
    <location>
        <begin position="83"/>
        <end position="101"/>
    </location>
</feature>
<evidence type="ECO:0000313" key="3">
    <source>
        <dbReference type="Proteomes" id="UP001327957"/>
    </source>
</evidence>
<feature type="transmembrane region" description="Helical" evidence="1">
    <location>
        <begin position="232"/>
        <end position="254"/>
    </location>
</feature>